<dbReference type="Proteomes" id="UP000188320">
    <property type="component" value="Unassembled WGS sequence"/>
</dbReference>
<dbReference type="EMBL" id="LSSK01000599">
    <property type="protein sequence ID" value="OMH82785.1"/>
    <property type="molecule type" value="Genomic_DNA"/>
</dbReference>
<evidence type="ECO:0000313" key="2">
    <source>
        <dbReference type="EMBL" id="OMH82785.1"/>
    </source>
</evidence>
<name>A0A1R1PP73_ZANCU</name>
<gene>
    <name evidence="2" type="ORF">AX774_g3726</name>
</gene>
<proteinExistence type="predicted"/>
<reference evidence="3" key="1">
    <citation type="submission" date="2017-01" db="EMBL/GenBank/DDBJ databases">
        <authorList>
            <person name="Wang Y."/>
            <person name="White M."/>
            <person name="Kvist S."/>
            <person name="Moncalvo J.-M."/>
        </authorList>
    </citation>
    <scope>NUCLEOTIDE SEQUENCE [LARGE SCALE GENOMIC DNA]</scope>
    <source>
        <strain evidence="3">COL-18-3</strain>
    </source>
</reference>
<sequence>MEIDFAEGMGRTTCGERVGEQRYSEPVNLTTPNIDFIADRQTEEGIDIKQLWRERLKESYNTIMGALGNVISSGVLEEYGTEMVEELKREINHNRRKKAKEERERKIDRETSGKNLGYRNKKTKAQQLKRKRSTEMHELDIPMEFQNQQHKSEEEKREGKEVSMGGGLVQWKMDVGTEIEADWKKVYKRERLQKGVKGGIETITKELKKSSLVEEGSVRRQVQERDRGGMKGKERIEGNPKICDLPYLLLVQYEMIGSPKHQLIGAINEAVSQWEQRMVYDSGGDQESVRICLEAQVVRFEQAMNQILASSTIGPATHRVDEEQALRELLEAAKWLYEHRVWFLGLLLRDAVGRALHLRRVVWQKYIEMDLKSFGCLDELSGIPTASPLKHWTKQTFYTNIEHVYKLVHDKTELYFNTKNGVFTGRPADQSRLSSVIRAVIDKFHDVCLVILEMVTKVYNTCMHSANGLKRLDFTLVELNILLVDVVSLVSESIQFTYKLSRFLREPSPKSTLLLTLTFDLANNYVSWVSSLYSDLNPHPSLARPKKLKYSDVIKFLQAFEKFESLVLNLNALILNSPFPISSSSSSFSSSFSPNSNSNSNPDSNPNPNPNPLPFLLFSFSASLLNSSLLLLSTISLLYSNKNPSISAPLFPNLTTDPFPSSSPFASSAVSSSSSLHPHLFGSLYCTNSFNSSSPDLYSSYFDNLPCMFIDVVVNFVRVYYFLINDD</sequence>
<organism evidence="2 3">
    <name type="scientific">Zancudomyces culisetae</name>
    <name type="common">Gut fungus</name>
    <name type="synonym">Smittium culisetae</name>
    <dbReference type="NCBI Taxonomy" id="1213189"/>
    <lineage>
        <taxon>Eukaryota</taxon>
        <taxon>Fungi</taxon>
        <taxon>Fungi incertae sedis</taxon>
        <taxon>Zoopagomycota</taxon>
        <taxon>Kickxellomycotina</taxon>
        <taxon>Harpellomycetes</taxon>
        <taxon>Harpellales</taxon>
        <taxon>Legeriomycetaceae</taxon>
        <taxon>Zancudomyces</taxon>
    </lineage>
</organism>
<protein>
    <submittedName>
        <fullName evidence="2">Uncharacterized protein</fullName>
    </submittedName>
</protein>
<evidence type="ECO:0000313" key="3">
    <source>
        <dbReference type="Proteomes" id="UP000188320"/>
    </source>
</evidence>
<evidence type="ECO:0000256" key="1">
    <source>
        <dbReference type="SAM" id="MobiDB-lite"/>
    </source>
</evidence>
<feature type="compositionally biased region" description="Basic and acidic residues" evidence="1">
    <location>
        <begin position="93"/>
        <end position="112"/>
    </location>
</feature>
<keyword evidence="3" id="KW-1185">Reference proteome</keyword>
<comment type="caution">
    <text evidence="2">The sequence shown here is derived from an EMBL/GenBank/DDBJ whole genome shotgun (WGS) entry which is preliminary data.</text>
</comment>
<feature type="region of interest" description="Disordered" evidence="1">
    <location>
        <begin position="93"/>
        <end position="116"/>
    </location>
</feature>
<dbReference type="AlphaFoldDB" id="A0A1R1PP73"/>
<accession>A0A1R1PP73</accession>